<comment type="caution">
    <text evidence="1">The sequence shown here is derived from an EMBL/GenBank/DDBJ whole genome shotgun (WGS) entry which is preliminary data.</text>
</comment>
<evidence type="ECO:0008006" key="3">
    <source>
        <dbReference type="Google" id="ProtNLM"/>
    </source>
</evidence>
<gene>
    <name evidence="1" type="ORF">AYP45_14895</name>
</gene>
<protein>
    <recommendedName>
        <fullName evidence="3">F5/8 type C domain-containing protein</fullName>
    </recommendedName>
</protein>
<sequence length="71" mass="8152">MEKFNFRYSLDNGHSWKYLAKDVEGTSYDYKVPKFNITIRTCRLEVTGFNNAGKSIGTDRSSSFTIRKFGG</sequence>
<dbReference type="STRING" id="1004156.AYP45_14895"/>
<reference evidence="1 2" key="1">
    <citation type="journal article" date="2017" name="Water Res.">
        <title>Discovery and metagenomic analysis of an anammox bacterial enrichment related to Candidatus "Brocadia caroliniensis" in a full-scale glycerol-fed nitritation-denitritation separate centrate treatment process.</title>
        <authorList>
            <person name="Park H."/>
            <person name="Brotto A.C."/>
            <person name="van Loosdrecht M.C."/>
            <person name="Chandran K."/>
        </authorList>
    </citation>
    <scope>NUCLEOTIDE SEQUENCE [LARGE SCALE GENOMIC DNA]</scope>
    <source>
        <strain evidence="1">26THWARD</strain>
    </source>
</reference>
<evidence type="ECO:0000313" key="1">
    <source>
        <dbReference type="EMBL" id="OOP55432.1"/>
    </source>
</evidence>
<proteinExistence type="predicted"/>
<dbReference type="Proteomes" id="UP000189681">
    <property type="component" value="Unassembled WGS sequence"/>
</dbReference>
<evidence type="ECO:0000313" key="2">
    <source>
        <dbReference type="Proteomes" id="UP000189681"/>
    </source>
</evidence>
<organism evidence="1 2">
    <name type="scientific">Candidatus Brocadia carolinensis</name>
    <dbReference type="NCBI Taxonomy" id="1004156"/>
    <lineage>
        <taxon>Bacteria</taxon>
        <taxon>Pseudomonadati</taxon>
        <taxon>Planctomycetota</taxon>
        <taxon>Candidatus Brocadiia</taxon>
        <taxon>Candidatus Brocadiales</taxon>
        <taxon>Candidatus Brocadiaceae</taxon>
        <taxon>Candidatus Brocadia</taxon>
    </lineage>
</organism>
<name>A0A1V4AQR3_9BACT</name>
<dbReference type="AlphaFoldDB" id="A0A1V4AQR3"/>
<accession>A0A1V4AQR3</accession>
<dbReference type="EMBL" id="AYTS01000147">
    <property type="protein sequence ID" value="OOP55432.1"/>
    <property type="molecule type" value="Genomic_DNA"/>
</dbReference>